<feature type="region of interest" description="Disordered" evidence="1">
    <location>
        <begin position="100"/>
        <end position="121"/>
    </location>
</feature>
<dbReference type="AlphaFoldDB" id="A0A067T125"/>
<reference evidence="3" key="1">
    <citation type="journal article" date="2014" name="Proc. Natl. Acad. Sci. U.S.A.">
        <title>Extensive sampling of basidiomycete genomes demonstrates inadequacy of the white-rot/brown-rot paradigm for wood decay fungi.</title>
        <authorList>
            <person name="Riley R."/>
            <person name="Salamov A.A."/>
            <person name="Brown D.W."/>
            <person name="Nagy L.G."/>
            <person name="Floudas D."/>
            <person name="Held B.W."/>
            <person name="Levasseur A."/>
            <person name="Lombard V."/>
            <person name="Morin E."/>
            <person name="Otillar R."/>
            <person name="Lindquist E.A."/>
            <person name="Sun H."/>
            <person name="LaButti K.M."/>
            <person name="Schmutz J."/>
            <person name="Jabbour D."/>
            <person name="Luo H."/>
            <person name="Baker S.E."/>
            <person name="Pisabarro A.G."/>
            <person name="Walton J.D."/>
            <person name="Blanchette R.A."/>
            <person name="Henrissat B."/>
            <person name="Martin F."/>
            <person name="Cullen D."/>
            <person name="Hibbett D.S."/>
            <person name="Grigoriev I.V."/>
        </authorList>
    </citation>
    <scope>NUCLEOTIDE SEQUENCE [LARGE SCALE GENOMIC DNA]</scope>
    <source>
        <strain evidence="3">CBS 339.88</strain>
    </source>
</reference>
<dbReference type="Proteomes" id="UP000027222">
    <property type="component" value="Unassembled WGS sequence"/>
</dbReference>
<proteinExistence type="predicted"/>
<gene>
    <name evidence="2" type="ORF">GALMADRAFT_455522</name>
</gene>
<keyword evidence="3" id="KW-1185">Reference proteome</keyword>
<dbReference type="HOGENOM" id="CLU_1731586_0_0_1"/>
<name>A0A067T125_GALM3</name>
<evidence type="ECO:0000313" key="3">
    <source>
        <dbReference type="Proteomes" id="UP000027222"/>
    </source>
</evidence>
<dbReference type="EMBL" id="KL142378">
    <property type="protein sequence ID" value="KDR76841.1"/>
    <property type="molecule type" value="Genomic_DNA"/>
</dbReference>
<evidence type="ECO:0000313" key="2">
    <source>
        <dbReference type="EMBL" id="KDR76841.1"/>
    </source>
</evidence>
<sequence length="151" mass="16890">MSVGNVKCHGLFHRLELVTKPFLDDRPHVGCSYINLHLHRLGRNTLVLLTIRKYRPGINSSGCPQRGYISVPTLMPVRIALSYYHPTNADFVEISDQQPITETSPGRCTVRGSGSRRTDLSSQSKELSTLSSVSFAGGFLVYNLVRYNFFS</sequence>
<organism evidence="2 3">
    <name type="scientific">Galerina marginata (strain CBS 339.88)</name>
    <dbReference type="NCBI Taxonomy" id="685588"/>
    <lineage>
        <taxon>Eukaryota</taxon>
        <taxon>Fungi</taxon>
        <taxon>Dikarya</taxon>
        <taxon>Basidiomycota</taxon>
        <taxon>Agaricomycotina</taxon>
        <taxon>Agaricomycetes</taxon>
        <taxon>Agaricomycetidae</taxon>
        <taxon>Agaricales</taxon>
        <taxon>Agaricineae</taxon>
        <taxon>Strophariaceae</taxon>
        <taxon>Galerina</taxon>
    </lineage>
</organism>
<accession>A0A067T125</accession>
<evidence type="ECO:0000256" key="1">
    <source>
        <dbReference type="SAM" id="MobiDB-lite"/>
    </source>
</evidence>
<protein>
    <submittedName>
        <fullName evidence="2">Uncharacterized protein</fullName>
    </submittedName>
</protein>